<feature type="region of interest" description="Disordered" evidence="1">
    <location>
        <begin position="151"/>
        <end position="173"/>
    </location>
</feature>
<evidence type="ECO:0000256" key="2">
    <source>
        <dbReference type="SAM" id="Phobius"/>
    </source>
</evidence>
<reference evidence="4" key="1">
    <citation type="submission" date="2024-06" db="EMBL/GenBank/DDBJ databases">
        <title>Multi-omics analyses provide insights into the biosynthesis of the anticancer antibiotic pleurotin in Hohenbuehelia grisea.</title>
        <authorList>
            <person name="Weaver J.A."/>
            <person name="Alberti F."/>
        </authorList>
    </citation>
    <scope>NUCLEOTIDE SEQUENCE [LARGE SCALE GENOMIC DNA]</scope>
    <source>
        <strain evidence="4">T-177</strain>
    </source>
</reference>
<keyword evidence="2" id="KW-1133">Transmembrane helix</keyword>
<evidence type="ECO:0000313" key="3">
    <source>
        <dbReference type="EMBL" id="KAL0960968.1"/>
    </source>
</evidence>
<comment type="caution">
    <text evidence="3">The sequence shown here is derived from an EMBL/GenBank/DDBJ whole genome shotgun (WGS) entry which is preliminary data.</text>
</comment>
<proteinExistence type="predicted"/>
<organism evidence="3 4">
    <name type="scientific">Hohenbuehelia grisea</name>
    <dbReference type="NCBI Taxonomy" id="104357"/>
    <lineage>
        <taxon>Eukaryota</taxon>
        <taxon>Fungi</taxon>
        <taxon>Dikarya</taxon>
        <taxon>Basidiomycota</taxon>
        <taxon>Agaricomycotina</taxon>
        <taxon>Agaricomycetes</taxon>
        <taxon>Agaricomycetidae</taxon>
        <taxon>Agaricales</taxon>
        <taxon>Pleurotineae</taxon>
        <taxon>Pleurotaceae</taxon>
        <taxon>Hohenbuehelia</taxon>
    </lineage>
</organism>
<feature type="transmembrane region" description="Helical" evidence="2">
    <location>
        <begin position="22"/>
        <end position="47"/>
    </location>
</feature>
<protein>
    <submittedName>
        <fullName evidence="3">Uncharacterized protein</fullName>
    </submittedName>
</protein>
<keyword evidence="4" id="KW-1185">Reference proteome</keyword>
<keyword evidence="2" id="KW-0472">Membrane</keyword>
<dbReference type="Proteomes" id="UP001556367">
    <property type="component" value="Unassembled WGS sequence"/>
</dbReference>
<keyword evidence="2" id="KW-0812">Transmembrane</keyword>
<gene>
    <name evidence="3" type="ORF">HGRIS_005965</name>
</gene>
<dbReference type="EMBL" id="JASNQZ010000001">
    <property type="protein sequence ID" value="KAL0960968.1"/>
    <property type="molecule type" value="Genomic_DNA"/>
</dbReference>
<name>A0ABR3K0D5_9AGAR</name>
<evidence type="ECO:0000256" key="1">
    <source>
        <dbReference type="SAM" id="MobiDB-lite"/>
    </source>
</evidence>
<sequence>MSSDPGAGEDKAEKSLSFSSNLYLFTFLSTLIVLVLISGLIILRSFIIRRRINRSIQEALQQGILLPLNTPGGRGGKCKYVVQQRPKLYESWLADGGEMWDEMSPICAQVVKRKVQEEAPEKKPFVAPGPRSRHLGFLARWRVSPFVSAPQAPVDHDEMPVRPPGRSHRPNPDRELAKALADAKMLSPGVSRSPSTSDVLQIAVFIAMPSPTASRRVQGGRESVASSVEEADVDAEIPELAVGVRRFTMLRGSSRPSSLT</sequence>
<evidence type="ECO:0000313" key="4">
    <source>
        <dbReference type="Proteomes" id="UP001556367"/>
    </source>
</evidence>
<accession>A0ABR3K0D5</accession>